<dbReference type="Proteomes" id="UP001189429">
    <property type="component" value="Unassembled WGS sequence"/>
</dbReference>
<evidence type="ECO:0000313" key="4">
    <source>
        <dbReference type="Proteomes" id="UP001189429"/>
    </source>
</evidence>
<gene>
    <name evidence="3" type="ORF">PCOR1329_LOCUS59804</name>
</gene>
<name>A0ABN9VRL9_9DINO</name>
<dbReference type="EMBL" id="CAUYUJ010017469">
    <property type="protein sequence ID" value="CAK0875065.1"/>
    <property type="molecule type" value="Genomic_DNA"/>
</dbReference>
<feature type="transmembrane region" description="Helical" evidence="2">
    <location>
        <begin position="52"/>
        <end position="73"/>
    </location>
</feature>
<reference evidence="3" key="1">
    <citation type="submission" date="2023-10" db="EMBL/GenBank/DDBJ databases">
        <authorList>
            <person name="Chen Y."/>
            <person name="Shah S."/>
            <person name="Dougan E. K."/>
            <person name="Thang M."/>
            <person name="Chan C."/>
        </authorList>
    </citation>
    <scope>NUCLEOTIDE SEQUENCE [LARGE SCALE GENOMIC DNA]</scope>
</reference>
<proteinExistence type="predicted"/>
<keyword evidence="4" id="KW-1185">Reference proteome</keyword>
<dbReference type="Pfam" id="PF20102">
    <property type="entry name" value="DUF6492"/>
    <property type="match status" value="1"/>
</dbReference>
<accession>A0ABN9VRL9</accession>
<comment type="caution">
    <text evidence="3">The sequence shown here is derived from an EMBL/GenBank/DDBJ whole genome shotgun (WGS) entry which is preliminary data.</text>
</comment>
<feature type="region of interest" description="Disordered" evidence="1">
    <location>
        <begin position="1"/>
        <end position="42"/>
    </location>
</feature>
<evidence type="ECO:0000256" key="1">
    <source>
        <dbReference type="SAM" id="MobiDB-lite"/>
    </source>
</evidence>
<keyword evidence="2" id="KW-0812">Transmembrane</keyword>
<protein>
    <submittedName>
        <fullName evidence="3">Uncharacterized protein</fullName>
    </submittedName>
</protein>
<dbReference type="InterPro" id="IPR045499">
    <property type="entry name" value="DUF6492"/>
</dbReference>
<evidence type="ECO:0000313" key="3">
    <source>
        <dbReference type="EMBL" id="CAK0875065.1"/>
    </source>
</evidence>
<organism evidence="3 4">
    <name type="scientific">Prorocentrum cordatum</name>
    <dbReference type="NCBI Taxonomy" id="2364126"/>
    <lineage>
        <taxon>Eukaryota</taxon>
        <taxon>Sar</taxon>
        <taxon>Alveolata</taxon>
        <taxon>Dinophyceae</taxon>
        <taxon>Prorocentrales</taxon>
        <taxon>Prorocentraceae</taxon>
        <taxon>Prorocentrum</taxon>
    </lineage>
</organism>
<keyword evidence="2" id="KW-0472">Membrane</keyword>
<keyword evidence="2" id="KW-1133">Transmembrane helix</keyword>
<sequence length="860" mass="93285">MEYVGAQERTEAETLLDADPSEKSPAAPEPSPGGRECFDGGAQAASGRPLRIACAVLVVAAAAAAAVAFGVAAGTRHTRRQRIPEGAVRALPVLRVLQDGDPCRTLLSLDRQRTSQGPGGFLGMIQGVLGRLFGDSQDTECTSEGLDGGSDCSAWGQNCVSAGCCKDEGYQCYRKNLTYGKCLPSCSPDAPSFFEDVPDKWTCGEVGVRTAGKAKVRVASAPRWVPMTCAKADFDCSASKCCSEPGQQCYEQAGGEGRCRFDCEAGPIEVEGRTRDWTCSVLGPGPPKEAVTDGIVSSGGGKNPVACSKDGEDCGRSTCCQEPGTMCYVKNSSFARCMASCPPPPDFSQNSSVADTWDCAPIGPRTKGEAVVKPAKDDLTWDELPSWVFTRCSGTAENCASSQCCKDPDMQCYEQEPGSAFCKPLCLKGMVEGGKPWGCKEIGTRTPKRCPKCAAKKSAPPTVVIPFFERDLCKLKYTAKSISVNDPHKFLGDVVLMWVSKRHTWEFQGQIDEILNSLKETREARIEDFTDKMSQAGLPGWHSQQIVKLKAASVVDSDYYIVLDSKNTIIHPLEKDPFFTPCGQAIIQAEWSSSAIVEPHIDWYDRSARALGVKSPRDAGAWDDALLWPASITPMVMHKQSVLDMLSKLGEGSDLGRLCDGNLCGLIGAYAGHGHGATEFTLYTLYVYDMIESGQFECIHAVEPVLGFEMTYSDKWYSELQAKIVKAGLKAKPSQLAVSNKDGWPVLWSPDDDDSSIPDEDQWPLTFTDVTRKWSAAIWRGEAADKYRLVKENLRTLSLIQQNGTKMFPLMFGAQPASLAVMNEEEKDEAIRDIIALYADADLLDDAEQDIIGCVVGYVN</sequence>
<evidence type="ECO:0000256" key="2">
    <source>
        <dbReference type="SAM" id="Phobius"/>
    </source>
</evidence>